<dbReference type="InterPro" id="IPR001845">
    <property type="entry name" value="HTH_ArsR_DNA-bd_dom"/>
</dbReference>
<dbReference type="SMART" id="SM00418">
    <property type="entry name" value="HTH_ARSR"/>
    <property type="match status" value="1"/>
</dbReference>
<evidence type="ECO:0000313" key="3">
    <source>
        <dbReference type="EMBL" id="SDF55572.1"/>
    </source>
</evidence>
<reference evidence="3 4" key="1">
    <citation type="submission" date="2016-10" db="EMBL/GenBank/DDBJ databases">
        <authorList>
            <person name="Varghese N."/>
            <person name="Submissions S."/>
        </authorList>
    </citation>
    <scope>NUCLEOTIDE SEQUENCE [LARGE SCALE GENOMIC DNA]</scope>
    <source>
        <strain evidence="3 4">CGMCC 1.3527</strain>
    </source>
</reference>
<dbReference type="Gene3D" id="1.10.10.10">
    <property type="entry name" value="Winged helix-like DNA-binding domain superfamily/Winged helix DNA-binding domain"/>
    <property type="match status" value="1"/>
</dbReference>
<dbReference type="InterPro" id="IPR011991">
    <property type="entry name" value="ArsR-like_HTH"/>
</dbReference>
<feature type="domain" description="HTH arsR-type" evidence="2">
    <location>
        <begin position="31"/>
        <end position="104"/>
    </location>
</feature>
<keyword evidence="4" id="KW-1185">Reference proteome</keyword>
<dbReference type="InterPro" id="IPR036390">
    <property type="entry name" value="WH_DNA-bd_sf"/>
</dbReference>
<dbReference type="SUPFAM" id="SSF46785">
    <property type="entry name" value="Winged helix' DNA-binding domain"/>
    <property type="match status" value="1"/>
</dbReference>
<dbReference type="Proteomes" id="UP000324020">
    <property type="component" value="Unassembled WGS sequence"/>
</dbReference>
<proteinExistence type="predicted"/>
<evidence type="ECO:0000256" key="1">
    <source>
        <dbReference type="SAM" id="MobiDB-lite"/>
    </source>
</evidence>
<dbReference type="Pfam" id="PF12840">
    <property type="entry name" value="HTH_20"/>
    <property type="match status" value="1"/>
</dbReference>
<dbReference type="OrthoDB" id="290446at2157"/>
<evidence type="ECO:0000259" key="2">
    <source>
        <dbReference type="SMART" id="SM00418"/>
    </source>
</evidence>
<name>A0A1G7M194_9EURY</name>
<dbReference type="GO" id="GO:0003700">
    <property type="term" value="F:DNA-binding transcription factor activity"/>
    <property type="evidence" value="ECO:0007669"/>
    <property type="project" value="InterPro"/>
</dbReference>
<dbReference type="CDD" id="cd00090">
    <property type="entry name" value="HTH_ARSR"/>
    <property type="match status" value="1"/>
</dbReference>
<dbReference type="EMBL" id="FNBO01000005">
    <property type="protein sequence ID" value="SDF55572.1"/>
    <property type="molecule type" value="Genomic_DNA"/>
</dbReference>
<evidence type="ECO:0000313" key="4">
    <source>
        <dbReference type="Proteomes" id="UP000324020"/>
    </source>
</evidence>
<accession>A0A1G7M194</accession>
<dbReference type="InterPro" id="IPR036388">
    <property type="entry name" value="WH-like_DNA-bd_sf"/>
</dbReference>
<organism evidence="3 4">
    <name type="scientific">Halorubrum xinjiangense</name>
    <dbReference type="NCBI Taxonomy" id="261291"/>
    <lineage>
        <taxon>Archaea</taxon>
        <taxon>Methanobacteriati</taxon>
        <taxon>Methanobacteriota</taxon>
        <taxon>Stenosarchaea group</taxon>
        <taxon>Halobacteria</taxon>
        <taxon>Halobacteriales</taxon>
        <taxon>Haloferacaceae</taxon>
        <taxon>Halorubrum</taxon>
    </lineage>
</organism>
<dbReference type="RefSeq" id="WP_149798534.1">
    <property type="nucleotide sequence ID" value="NZ_FNBO01000005.1"/>
</dbReference>
<protein>
    <submittedName>
        <fullName evidence="3">Helix-turn-helix domain-containing protein</fullName>
    </submittedName>
</protein>
<dbReference type="AlphaFoldDB" id="A0A1G7M194"/>
<sequence>MTAHSIPADPDEKADTPGTDANGAPEASAEELFALFGDEYTCDILTSLEQEPKPARALAEDCGMSRPTVYRRLNRLADAGLVDDRLRVASDGNHRKEFHLVVSAVSFDLSEDGFAGYLDPSGRDID</sequence>
<gene>
    <name evidence="3" type="ORF">SAMN04488067_105182</name>
</gene>
<feature type="region of interest" description="Disordered" evidence="1">
    <location>
        <begin position="1"/>
        <end position="27"/>
    </location>
</feature>